<evidence type="ECO:0000313" key="2">
    <source>
        <dbReference type="EMBL" id="KAE9411185.1"/>
    </source>
</evidence>
<sequence>MGSGKPSNDDALINCHHCRVKRDPSDIVQCTFHICRTANATKTRCTLKYCRNCLKKKYNEDLDAITTTTRGQRETGHAEDAYIFKCPKCRGQCSCWRCKKRIASQTAAALTKATKTKETQSQSVPGSVNIGRPPKPLVPPIWSIISTQLSFKDAEDRIFIREFVQRFSNLRGMTIPKAQLQELEFIGGTNDQNDSNDDEVYTNWVSETCVRSLVLSLIGVLAAEEESSATLAMKNTMKDIRNSGVNLTKIWAVLATLRAALGPPDKVSETDKVDEHGDDESSEDRIILDYPDPSPPPANHSGRSTRSVSTDAFPVVHAAQMIPVILGLIETVLESHAVRTELEEGTKDGREKFRESRECIKLENESWDQLRKSLEEAQEPDVLKIKAERQAHKLKITGLENAAKVIASAFIPRFTPLGSDSDGRIYWALTPGVYDREYALDYIASRQPQGPKSKKPRNRKHRVQKEESDRKALKEWTWFLAVWGTEPTAMGASATADKQWWGFWDPVEIHRLAEWISVTNDLKTTGDPSSGRPAASRTVEGLKTLVKNIAEYATLLEWRAQGEED</sequence>
<dbReference type="OrthoDB" id="298344at2759"/>
<evidence type="ECO:0000256" key="1">
    <source>
        <dbReference type="SAM" id="MobiDB-lite"/>
    </source>
</evidence>
<reference evidence="2" key="1">
    <citation type="journal article" date="2019" name="Environ. Microbiol.">
        <title>Fungal ecological strategies reflected in gene transcription - a case study of two litter decomposers.</title>
        <authorList>
            <person name="Barbi F."/>
            <person name="Kohler A."/>
            <person name="Barry K."/>
            <person name="Baskaran P."/>
            <person name="Daum C."/>
            <person name="Fauchery L."/>
            <person name="Ihrmark K."/>
            <person name="Kuo A."/>
            <person name="LaButti K."/>
            <person name="Lipzen A."/>
            <person name="Morin E."/>
            <person name="Grigoriev I.V."/>
            <person name="Henrissat B."/>
            <person name="Lindahl B."/>
            <person name="Martin F."/>
        </authorList>
    </citation>
    <scope>NUCLEOTIDE SEQUENCE</scope>
    <source>
        <strain evidence="2">JB14</strain>
    </source>
</reference>
<feature type="region of interest" description="Disordered" evidence="1">
    <location>
        <begin position="445"/>
        <end position="468"/>
    </location>
</feature>
<organism evidence="2 3">
    <name type="scientific">Gymnopus androsaceus JB14</name>
    <dbReference type="NCBI Taxonomy" id="1447944"/>
    <lineage>
        <taxon>Eukaryota</taxon>
        <taxon>Fungi</taxon>
        <taxon>Dikarya</taxon>
        <taxon>Basidiomycota</taxon>
        <taxon>Agaricomycotina</taxon>
        <taxon>Agaricomycetes</taxon>
        <taxon>Agaricomycetidae</taxon>
        <taxon>Agaricales</taxon>
        <taxon>Marasmiineae</taxon>
        <taxon>Omphalotaceae</taxon>
        <taxon>Gymnopus</taxon>
    </lineage>
</organism>
<protein>
    <recommendedName>
        <fullName evidence="4">Zinc-finger domain-containing protein</fullName>
    </recommendedName>
</protein>
<feature type="compositionally biased region" description="Basic and acidic residues" evidence="1">
    <location>
        <begin position="266"/>
        <end position="275"/>
    </location>
</feature>
<dbReference type="AlphaFoldDB" id="A0A6A4ITI5"/>
<dbReference type="Proteomes" id="UP000799118">
    <property type="component" value="Unassembled WGS sequence"/>
</dbReference>
<feature type="region of interest" description="Disordered" evidence="1">
    <location>
        <begin position="264"/>
        <end position="307"/>
    </location>
</feature>
<proteinExistence type="predicted"/>
<keyword evidence="3" id="KW-1185">Reference proteome</keyword>
<evidence type="ECO:0008006" key="4">
    <source>
        <dbReference type="Google" id="ProtNLM"/>
    </source>
</evidence>
<evidence type="ECO:0000313" key="3">
    <source>
        <dbReference type="Proteomes" id="UP000799118"/>
    </source>
</evidence>
<feature type="compositionally biased region" description="Basic residues" evidence="1">
    <location>
        <begin position="452"/>
        <end position="463"/>
    </location>
</feature>
<gene>
    <name evidence="2" type="ORF">BT96DRAFT_982958</name>
</gene>
<accession>A0A6A4ITI5</accession>
<dbReference type="EMBL" id="ML769383">
    <property type="protein sequence ID" value="KAE9411185.1"/>
    <property type="molecule type" value="Genomic_DNA"/>
</dbReference>
<name>A0A6A4ITI5_9AGAR</name>